<name>A9EAY7_9FLAO</name>
<organism evidence="1 2">
    <name type="scientific">Kordia algicida OT-1</name>
    <dbReference type="NCBI Taxonomy" id="391587"/>
    <lineage>
        <taxon>Bacteria</taxon>
        <taxon>Pseudomonadati</taxon>
        <taxon>Bacteroidota</taxon>
        <taxon>Flavobacteriia</taxon>
        <taxon>Flavobacteriales</taxon>
        <taxon>Flavobacteriaceae</taxon>
        <taxon>Kordia</taxon>
    </lineage>
</organism>
<reference evidence="1 2" key="1">
    <citation type="journal article" date="2011" name="J. Bacteriol.">
        <title>Genome sequence of the algicidal bacterium Kordia algicida OT-1.</title>
        <authorList>
            <person name="Lee H.S."/>
            <person name="Kang S.G."/>
            <person name="Kwon K.K."/>
            <person name="Lee J.H."/>
            <person name="Kim S.J."/>
        </authorList>
    </citation>
    <scope>NUCLEOTIDE SEQUENCE [LARGE SCALE GENOMIC DNA]</scope>
    <source>
        <strain evidence="1 2">OT-1</strain>
    </source>
</reference>
<dbReference type="OrthoDB" id="1454661at2"/>
<proteinExistence type="predicted"/>
<dbReference type="AlphaFoldDB" id="A9EAY7"/>
<accession>A9EAY7</accession>
<gene>
    <name evidence="1" type="ORF">KAOT1_10331</name>
</gene>
<evidence type="ECO:0000313" key="2">
    <source>
        <dbReference type="Proteomes" id="UP000002945"/>
    </source>
</evidence>
<protein>
    <submittedName>
        <fullName evidence="1">Uncharacterized protein</fullName>
    </submittedName>
</protein>
<keyword evidence="2" id="KW-1185">Reference proteome</keyword>
<dbReference type="EMBL" id="ABIB01000016">
    <property type="protein sequence ID" value="EDP94552.1"/>
    <property type="molecule type" value="Genomic_DNA"/>
</dbReference>
<comment type="caution">
    <text evidence="1">The sequence shown here is derived from an EMBL/GenBank/DDBJ whole genome shotgun (WGS) entry which is preliminary data.</text>
</comment>
<sequence>MKKKNLRNLKLVKENISKLEVKEIDKVKGGSGGPYTGCNTWFDCWLH</sequence>
<dbReference type="RefSeq" id="WP_007094623.1">
    <property type="nucleotide sequence ID" value="NZ_CP142125.1"/>
</dbReference>
<dbReference type="Proteomes" id="UP000002945">
    <property type="component" value="Unassembled WGS sequence"/>
</dbReference>
<dbReference type="HOGENOM" id="CLU_3169262_0_0_10"/>
<evidence type="ECO:0000313" key="1">
    <source>
        <dbReference type="EMBL" id="EDP94552.1"/>
    </source>
</evidence>